<dbReference type="EMBL" id="JAGRRH010000020">
    <property type="protein sequence ID" value="KAG7348163.1"/>
    <property type="molecule type" value="Genomic_DNA"/>
</dbReference>
<dbReference type="AlphaFoldDB" id="A0A9K3PI23"/>
<evidence type="ECO:0000313" key="2">
    <source>
        <dbReference type="Proteomes" id="UP000693970"/>
    </source>
</evidence>
<protein>
    <submittedName>
        <fullName evidence="1">Uncharacterized protein</fullName>
    </submittedName>
</protein>
<gene>
    <name evidence="1" type="ORF">IV203_016868</name>
</gene>
<reference evidence="1" key="1">
    <citation type="journal article" date="2021" name="Sci. Rep.">
        <title>Diploid genomic architecture of Nitzschia inconspicua, an elite biomass production diatom.</title>
        <authorList>
            <person name="Oliver A."/>
            <person name="Podell S."/>
            <person name="Pinowska A."/>
            <person name="Traller J.C."/>
            <person name="Smith S.R."/>
            <person name="McClure R."/>
            <person name="Beliaev A."/>
            <person name="Bohutskyi P."/>
            <person name="Hill E.A."/>
            <person name="Rabines A."/>
            <person name="Zheng H."/>
            <person name="Allen L.Z."/>
            <person name="Kuo A."/>
            <person name="Grigoriev I.V."/>
            <person name="Allen A.E."/>
            <person name="Hazlebeck D."/>
            <person name="Allen E.E."/>
        </authorList>
    </citation>
    <scope>NUCLEOTIDE SEQUENCE</scope>
    <source>
        <strain evidence="1">Hildebrandi</strain>
    </source>
</reference>
<name>A0A9K3PI23_9STRA</name>
<reference evidence="1" key="2">
    <citation type="submission" date="2021-04" db="EMBL/GenBank/DDBJ databases">
        <authorList>
            <person name="Podell S."/>
        </authorList>
    </citation>
    <scope>NUCLEOTIDE SEQUENCE</scope>
    <source>
        <strain evidence="1">Hildebrandi</strain>
    </source>
</reference>
<sequence>MKLLNFFFPAALIAFGDSFSVTRHRRKPTTSSSLTALPLERRTALATVASVGSVLMIPTVSFAADEYVPQLKDMQQIYFLGESLDRLTAKVKDPDQLEAALSGVKQFNKQPNFYTGYAKNFVMKSVKKGSDSDPRVGYIRQASTLISSLESVLSGGDALMNEKSTTEEAVKRIQKAQSLIGRFLAESGVQDEKLAAFVAAHK</sequence>
<organism evidence="1 2">
    <name type="scientific">Nitzschia inconspicua</name>
    <dbReference type="NCBI Taxonomy" id="303405"/>
    <lineage>
        <taxon>Eukaryota</taxon>
        <taxon>Sar</taxon>
        <taxon>Stramenopiles</taxon>
        <taxon>Ochrophyta</taxon>
        <taxon>Bacillariophyta</taxon>
        <taxon>Bacillariophyceae</taxon>
        <taxon>Bacillariophycidae</taxon>
        <taxon>Bacillariales</taxon>
        <taxon>Bacillariaceae</taxon>
        <taxon>Nitzschia</taxon>
    </lineage>
</organism>
<comment type="caution">
    <text evidence="1">The sequence shown here is derived from an EMBL/GenBank/DDBJ whole genome shotgun (WGS) entry which is preliminary data.</text>
</comment>
<evidence type="ECO:0000313" key="1">
    <source>
        <dbReference type="EMBL" id="KAG7348163.1"/>
    </source>
</evidence>
<accession>A0A9K3PI23</accession>
<proteinExistence type="predicted"/>
<dbReference type="OrthoDB" id="190948at2759"/>
<dbReference type="Proteomes" id="UP000693970">
    <property type="component" value="Unassembled WGS sequence"/>
</dbReference>
<keyword evidence="2" id="KW-1185">Reference proteome</keyword>